<keyword evidence="2" id="KW-0238">DNA-binding</keyword>
<evidence type="ECO:0000313" key="2">
    <source>
        <dbReference type="EMBL" id="KAE8680954.1"/>
    </source>
</evidence>
<gene>
    <name evidence="2" type="ORF">F3Y22_tig00111358pilonHSYRG00113</name>
</gene>
<sequence>MPVTQHHSEEIEKFLDGGASFSDMMFGFLDGSNESEENSGDSVDPDEIVNHKEVEQNKIFWEAQQQLLQNNTVVGPVVAGTVCRRSSRFNSEKRVPIVTYASPNGGAPLKFPPEVLDKSSNPKKGEVRVVIKLNFRAEFEMARANEDYNKLVTRLPTLLVGKTERVNALINILSAAAKECMKENKMHVAPWRKHKHMKANMLGTYERTTAAPLLVVHLERRPQKPKASMLTFDLMDRFPGLHYAPVQLVW</sequence>
<dbReference type="PANTHER" id="PTHR31579">
    <property type="entry name" value="OS03G0796600 PROTEIN"/>
    <property type="match status" value="1"/>
</dbReference>
<dbReference type="PANTHER" id="PTHR31579:SF58">
    <property type="entry name" value="PLANT-SPECIFIC DOMAIN TIGR01615 FAMILY PROTEIN"/>
    <property type="match status" value="1"/>
</dbReference>
<dbReference type="Proteomes" id="UP000436088">
    <property type="component" value="Unassembled WGS sequence"/>
</dbReference>
<organism evidence="2 3">
    <name type="scientific">Hibiscus syriacus</name>
    <name type="common">Rose of Sharon</name>
    <dbReference type="NCBI Taxonomy" id="106335"/>
    <lineage>
        <taxon>Eukaryota</taxon>
        <taxon>Viridiplantae</taxon>
        <taxon>Streptophyta</taxon>
        <taxon>Embryophyta</taxon>
        <taxon>Tracheophyta</taxon>
        <taxon>Spermatophyta</taxon>
        <taxon>Magnoliopsida</taxon>
        <taxon>eudicotyledons</taxon>
        <taxon>Gunneridae</taxon>
        <taxon>Pentapetalae</taxon>
        <taxon>rosids</taxon>
        <taxon>malvids</taxon>
        <taxon>Malvales</taxon>
        <taxon>Malvaceae</taxon>
        <taxon>Malvoideae</taxon>
        <taxon>Hibiscus</taxon>
    </lineage>
</organism>
<evidence type="ECO:0000313" key="3">
    <source>
        <dbReference type="Proteomes" id="UP000436088"/>
    </source>
</evidence>
<dbReference type="InterPro" id="IPR006502">
    <property type="entry name" value="PDDEXK-like"/>
</dbReference>
<comment type="caution">
    <text evidence="2">The sequence shown here is derived from an EMBL/GenBank/DDBJ whole genome shotgun (WGS) entry which is preliminary data.</text>
</comment>
<evidence type="ECO:0000256" key="1">
    <source>
        <dbReference type="SAM" id="MobiDB-lite"/>
    </source>
</evidence>
<name>A0A6A2YNL0_HIBSY</name>
<feature type="region of interest" description="Disordered" evidence="1">
    <location>
        <begin position="27"/>
        <end position="46"/>
    </location>
</feature>
<keyword evidence="3" id="KW-1185">Reference proteome</keyword>
<feature type="compositionally biased region" description="Acidic residues" evidence="1">
    <location>
        <begin position="33"/>
        <end position="46"/>
    </location>
</feature>
<dbReference type="AlphaFoldDB" id="A0A6A2YNL0"/>
<dbReference type="Pfam" id="PF04720">
    <property type="entry name" value="PDDEXK_6"/>
    <property type="match status" value="1"/>
</dbReference>
<accession>A0A6A2YNL0</accession>
<proteinExistence type="predicted"/>
<dbReference type="EMBL" id="VEPZ02001319">
    <property type="protein sequence ID" value="KAE8680954.1"/>
    <property type="molecule type" value="Genomic_DNA"/>
</dbReference>
<dbReference type="NCBIfam" id="TIGR01615">
    <property type="entry name" value="A_thal_3542"/>
    <property type="match status" value="1"/>
</dbReference>
<reference evidence="2" key="1">
    <citation type="submission" date="2019-09" db="EMBL/GenBank/DDBJ databases">
        <title>Draft genome information of white flower Hibiscus syriacus.</title>
        <authorList>
            <person name="Kim Y.-M."/>
        </authorList>
    </citation>
    <scope>NUCLEOTIDE SEQUENCE [LARGE SCALE GENOMIC DNA]</scope>
    <source>
        <strain evidence="2">YM2019G1</strain>
    </source>
</reference>
<dbReference type="GO" id="GO:0003677">
    <property type="term" value="F:DNA binding"/>
    <property type="evidence" value="ECO:0007669"/>
    <property type="project" value="UniProtKB-KW"/>
</dbReference>
<protein>
    <submittedName>
        <fullName evidence="2">Basic helix-loop-helix DNA-binding superfamily protein, putative isoform 1</fullName>
    </submittedName>
</protein>